<dbReference type="PROSITE" id="PS50075">
    <property type="entry name" value="CARRIER"/>
    <property type="match status" value="1"/>
</dbReference>
<proteinExistence type="predicted"/>
<evidence type="ECO:0000313" key="7">
    <source>
        <dbReference type="Proteomes" id="UP000034150"/>
    </source>
</evidence>
<dbReference type="InterPro" id="IPR045851">
    <property type="entry name" value="AMP-bd_C_sf"/>
</dbReference>
<dbReference type="STRING" id="1807.MOBUDSM44075_03062"/>
<reference evidence="6 7" key="1">
    <citation type="journal article" date="2015" name="Genome Announc.">
        <title>Draft Genome Sequence of Mycobacterium obuense Strain UC1, Isolated from Patient Sputum.</title>
        <authorList>
            <person name="Greninger A.L."/>
            <person name="Cunningham G."/>
            <person name="Hsu E.D."/>
            <person name="Yu J.M."/>
            <person name="Chiu C.Y."/>
            <person name="Miller S."/>
        </authorList>
    </citation>
    <scope>NUCLEOTIDE SEQUENCE [LARGE SCALE GENOMIC DNA]</scope>
    <source>
        <strain evidence="6 7">UC1</strain>
    </source>
</reference>
<dbReference type="PROSITE" id="PS00012">
    <property type="entry name" value="PHOSPHOPANTETHEINE"/>
    <property type="match status" value="1"/>
</dbReference>
<dbReference type="UniPathway" id="UPA00011"/>
<feature type="compositionally biased region" description="Pro residues" evidence="4">
    <location>
        <begin position="411"/>
        <end position="429"/>
    </location>
</feature>
<feature type="compositionally biased region" description="Low complexity" evidence="4">
    <location>
        <begin position="430"/>
        <end position="443"/>
    </location>
</feature>
<dbReference type="PANTHER" id="PTHR45398:SF1">
    <property type="entry name" value="ENZYME, PUTATIVE (JCVI)-RELATED"/>
    <property type="match status" value="1"/>
</dbReference>
<name>A0A0M2JP31_9MYCO</name>
<feature type="compositionally biased region" description="Low complexity" evidence="4">
    <location>
        <begin position="129"/>
        <end position="143"/>
    </location>
</feature>
<evidence type="ECO:0000256" key="4">
    <source>
        <dbReference type="SAM" id="MobiDB-lite"/>
    </source>
</evidence>
<dbReference type="EMBL" id="LAUZ02000205">
    <property type="protein sequence ID" value="KKE98201.1"/>
    <property type="molecule type" value="Genomic_DNA"/>
</dbReference>
<dbReference type="Pfam" id="PF00550">
    <property type="entry name" value="PP-binding"/>
    <property type="match status" value="1"/>
</dbReference>
<comment type="caution">
    <text evidence="6">The sequence shown here is derived from an EMBL/GenBank/DDBJ whole genome shotgun (WGS) entry which is preliminary data.</text>
</comment>
<dbReference type="InterPro" id="IPR020806">
    <property type="entry name" value="PKS_PP-bd"/>
</dbReference>
<sequence>LTASRFVACPFGGPGQRMYRTGDLVSWLPDGQLRYHGRTDDQIKIRGHRIEPAEIHTALTHLPGIATAAITTTTTNHATHLHAYLTETTPGTHTPTTIRTALTHTLPPYMLPTTITIIDTLPLTPNGKLDTTQLPTPTTTPTTNHRDPTTPTEELLATIYAQVLGRDHINIDDSFFDLGGDSILSMQVVARARAAGLTCHPRDIFTHHTVARLAHTLTTTATHTPTPPEDIPTGDLPPTPIMKWLATLDGPTDQFNQTLILNAPTNTDITTTDITTILDALTTHHLALTMATITTTTTGWHLHIPHPTSNTPRYHLHTTDTLTPDTITTTRNHLNPTTGTLLTANWATTTGQLALIIHHHAIDAISWRTLIEDLNTAWTHHHNGHPITLPPTGTSFRHWATLLHTHNQKQPPTPQPDTTPPPPLPPPNPTTDTYTTAGHHSTTLDTTTTTTLLHHTTTAFHTSLHDILLIAYTLTTTQLLNPHTPTTLTIDIETHGRNEELAPHLDLTRTIGWFTTKHPTTLTTTPPPHHHITTGHHTLGTTIKNLKQQLHTPTTTTTHTPTLAFNYLGHLTAGANAIPEYLWRPAQDELHLTEVAAAVPTPLGHTLAINVGVVDTGDGPHLQTTFTWARSVLDDTQITHLTQLWHDTLTGITTHVINGGGGLTPSDITPTHLTQTHIDHLTHHFDTADILPLTPLQQGLLYHTQTTTTPTDLYAM</sequence>
<dbReference type="Pfam" id="PF00668">
    <property type="entry name" value="Condensation"/>
    <property type="match status" value="1"/>
</dbReference>
<dbReference type="SUPFAM" id="SSF52777">
    <property type="entry name" value="CoA-dependent acyltransferases"/>
    <property type="match status" value="2"/>
</dbReference>
<dbReference type="InterPro" id="IPR001242">
    <property type="entry name" value="Condensation_dom"/>
</dbReference>
<organism evidence="6 7">
    <name type="scientific">Mycolicibacterium obuense</name>
    <dbReference type="NCBI Taxonomy" id="1807"/>
    <lineage>
        <taxon>Bacteria</taxon>
        <taxon>Bacillati</taxon>
        <taxon>Actinomycetota</taxon>
        <taxon>Actinomycetes</taxon>
        <taxon>Mycobacteriales</taxon>
        <taxon>Mycobacteriaceae</taxon>
        <taxon>Mycolicibacterium</taxon>
    </lineage>
</organism>
<gene>
    <name evidence="6" type="ORF">WN67_30530</name>
</gene>
<dbReference type="SMART" id="SM00823">
    <property type="entry name" value="PKS_PP"/>
    <property type="match status" value="1"/>
</dbReference>
<feature type="non-terminal residue" evidence="6">
    <location>
        <position position="1"/>
    </location>
</feature>
<feature type="region of interest" description="Disordered" evidence="4">
    <location>
        <begin position="129"/>
        <end position="150"/>
    </location>
</feature>
<keyword evidence="3" id="KW-0597">Phosphoprotein</keyword>
<dbReference type="OrthoDB" id="4501954at2"/>
<dbReference type="Gene3D" id="3.30.559.30">
    <property type="entry name" value="Nonribosomal peptide synthetase, condensation domain"/>
    <property type="match status" value="1"/>
</dbReference>
<dbReference type="Gene3D" id="2.30.38.10">
    <property type="entry name" value="Luciferase, Domain 3"/>
    <property type="match status" value="1"/>
</dbReference>
<evidence type="ECO:0000259" key="5">
    <source>
        <dbReference type="PROSITE" id="PS50075"/>
    </source>
</evidence>
<dbReference type="InterPro" id="IPR006162">
    <property type="entry name" value="Ppantetheine_attach_site"/>
</dbReference>
<dbReference type="SUPFAM" id="SSF56801">
    <property type="entry name" value="Acetyl-CoA synthetase-like"/>
    <property type="match status" value="1"/>
</dbReference>
<dbReference type="Gene3D" id="3.30.559.10">
    <property type="entry name" value="Chloramphenicol acetyltransferase-like domain"/>
    <property type="match status" value="1"/>
</dbReference>
<dbReference type="Gene3D" id="1.10.1200.10">
    <property type="entry name" value="ACP-like"/>
    <property type="match status" value="1"/>
</dbReference>
<feature type="domain" description="Carrier" evidence="5">
    <location>
        <begin position="147"/>
        <end position="221"/>
    </location>
</feature>
<feature type="region of interest" description="Disordered" evidence="4">
    <location>
        <begin position="406"/>
        <end position="443"/>
    </location>
</feature>
<keyword evidence="7" id="KW-1185">Reference proteome</keyword>
<dbReference type="PATRIC" id="fig|1807.13.peg.6379"/>
<dbReference type="GO" id="GO:0031177">
    <property type="term" value="F:phosphopantetheine binding"/>
    <property type="evidence" value="ECO:0007669"/>
    <property type="project" value="InterPro"/>
</dbReference>
<dbReference type="InterPro" id="IPR009081">
    <property type="entry name" value="PP-bd_ACP"/>
</dbReference>
<dbReference type="Proteomes" id="UP000034150">
    <property type="component" value="Unassembled WGS sequence"/>
</dbReference>
<dbReference type="SUPFAM" id="SSF47336">
    <property type="entry name" value="ACP-like"/>
    <property type="match status" value="1"/>
</dbReference>
<dbReference type="InterPro" id="IPR036736">
    <property type="entry name" value="ACP-like_sf"/>
</dbReference>
<dbReference type="GO" id="GO:0008610">
    <property type="term" value="P:lipid biosynthetic process"/>
    <property type="evidence" value="ECO:0007669"/>
    <property type="project" value="UniProtKB-ARBA"/>
</dbReference>
<evidence type="ECO:0000256" key="1">
    <source>
        <dbReference type="ARBA" id="ARBA00001957"/>
    </source>
</evidence>
<protein>
    <recommendedName>
        <fullName evidence="5">Carrier domain-containing protein</fullName>
    </recommendedName>
</protein>
<dbReference type="PANTHER" id="PTHR45398">
    <property type="match status" value="1"/>
</dbReference>
<accession>A0A0M2JP31</accession>
<dbReference type="FunFam" id="1.10.1200.10:FF:000005">
    <property type="entry name" value="Nonribosomal peptide synthetase 1"/>
    <property type="match status" value="1"/>
</dbReference>
<feature type="non-terminal residue" evidence="6">
    <location>
        <position position="716"/>
    </location>
</feature>
<evidence type="ECO:0000313" key="6">
    <source>
        <dbReference type="EMBL" id="KKE98201.1"/>
    </source>
</evidence>
<dbReference type="AlphaFoldDB" id="A0A0M2JP31"/>
<evidence type="ECO:0000256" key="2">
    <source>
        <dbReference type="ARBA" id="ARBA00022450"/>
    </source>
</evidence>
<evidence type="ECO:0000256" key="3">
    <source>
        <dbReference type="ARBA" id="ARBA00022553"/>
    </source>
</evidence>
<dbReference type="InterPro" id="IPR023213">
    <property type="entry name" value="CAT-like_dom_sf"/>
</dbReference>
<comment type="cofactor">
    <cofactor evidence="1">
        <name>pantetheine 4'-phosphate</name>
        <dbReference type="ChEBI" id="CHEBI:47942"/>
    </cofactor>
</comment>
<dbReference type="GO" id="GO:0003824">
    <property type="term" value="F:catalytic activity"/>
    <property type="evidence" value="ECO:0007669"/>
    <property type="project" value="InterPro"/>
</dbReference>
<keyword evidence="2" id="KW-0596">Phosphopantetheine</keyword>
<dbReference type="Gene3D" id="3.30.300.30">
    <property type="match status" value="1"/>
</dbReference>